<dbReference type="AlphaFoldDB" id="A0AAW0SVX2"/>
<dbReference type="Pfam" id="PF13385">
    <property type="entry name" value="Laminin_G_3"/>
    <property type="match status" value="1"/>
</dbReference>
<evidence type="ECO:0000256" key="7">
    <source>
        <dbReference type="ARBA" id="ARBA00022692"/>
    </source>
</evidence>
<dbReference type="InterPro" id="IPR016187">
    <property type="entry name" value="CTDL_fold"/>
</dbReference>
<keyword evidence="7 18" id="KW-0812">Transmembrane</keyword>
<dbReference type="InterPro" id="IPR001304">
    <property type="entry name" value="C-type_lectin-like"/>
</dbReference>
<dbReference type="GO" id="GO:0004888">
    <property type="term" value="F:transmembrane signaling receptor activity"/>
    <property type="evidence" value="ECO:0007669"/>
    <property type="project" value="InterPro"/>
</dbReference>
<dbReference type="InterPro" id="IPR036719">
    <property type="entry name" value="Neuro-gated_channel_TM_sf"/>
</dbReference>
<dbReference type="SUPFAM" id="SSF49899">
    <property type="entry name" value="Concanavalin A-like lectins/glucanases"/>
    <property type="match status" value="1"/>
</dbReference>
<feature type="transmembrane region" description="Helical" evidence="18">
    <location>
        <begin position="864"/>
        <end position="881"/>
    </location>
</feature>
<accession>A0AAW0SVX2</accession>
<dbReference type="InterPro" id="IPR038050">
    <property type="entry name" value="Neuro_actylchol_rec"/>
</dbReference>
<feature type="transmembrane region" description="Helical" evidence="18">
    <location>
        <begin position="1016"/>
        <end position="1038"/>
    </location>
</feature>
<evidence type="ECO:0000256" key="9">
    <source>
        <dbReference type="ARBA" id="ARBA00022737"/>
    </source>
</evidence>
<dbReference type="Pfam" id="PF00057">
    <property type="entry name" value="Ldl_recept_a"/>
    <property type="match status" value="1"/>
</dbReference>
<dbReference type="PANTHER" id="PTHR18945">
    <property type="entry name" value="NEUROTRANSMITTER GATED ION CHANNEL"/>
    <property type="match status" value="1"/>
</dbReference>
<evidence type="ECO:0000256" key="3">
    <source>
        <dbReference type="ARBA" id="ARBA00011764"/>
    </source>
</evidence>
<dbReference type="CDD" id="cd00112">
    <property type="entry name" value="LDLa"/>
    <property type="match status" value="1"/>
</dbReference>
<dbReference type="InterPro" id="IPR036734">
    <property type="entry name" value="Neur_chan_lig-bd_sf"/>
</dbReference>
<keyword evidence="11 18" id="KW-0406">Ion transport</keyword>
<dbReference type="CDD" id="cd00037">
    <property type="entry name" value="CLECT"/>
    <property type="match status" value="1"/>
</dbReference>
<dbReference type="PROSITE" id="PS01209">
    <property type="entry name" value="LDLRA_1"/>
    <property type="match status" value="1"/>
</dbReference>
<keyword evidence="12 18" id="KW-0472">Membrane</keyword>
<dbReference type="InterPro" id="IPR002172">
    <property type="entry name" value="LDrepeatLR_classA_rpt"/>
</dbReference>
<dbReference type="InterPro" id="IPR006201">
    <property type="entry name" value="Neur_channel"/>
</dbReference>
<feature type="transmembrane region" description="Helical" evidence="18">
    <location>
        <begin position="927"/>
        <end position="946"/>
    </location>
</feature>
<evidence type="ECO:0000256" key="19">
    <source>
        <dbReference type="SAM" id="MobiDB-lite"/>
    </source>
</evidence>
<evidence type="ECO:0000256" key="2">
    <source>
        <dbReference type="ARBA" id="ARBA00004236"/>
    </source>
</evidence>
<keyword evidence="22" id="KW-1185">Reference proteome</keyword>
<dbReference type="InterPro" id="IPR006028">
    <property type="entry name" value="GABAA/Glycine_rcpt"/>
</dbReference>
<comment type="subunit">
    <text evidence="3">Self-associates forming complexes of several hundred monomers.</text>
</comment>
<evidence type="ECO:0000256" key="1">
    <source>
        <dbReference type="ARBA" id="ARBA00004141"/>
    </source>
</evidence>
<dbReference type="Pfam" id="PF02931">
    <property type="entry name" value="Neur_chan_LBD"/>
    <property type="match status" value="1"/>
</dbReference>
<keyword evidence="13 17" id="KW-1015">Disulfide bond</keyword>
<evidence type="ECO:0000313" key="21">
    <source>
        <dbReference type="EMBL" id="KAK8378972.1"/>
    </source>
</evidence>
<dbReference type="Gene3D" id="4.10.400.10">
    <property type="entry name" value="Low-density Lipoprotein Receptor"/>
    <property type="match status" value="1"/>
</dbReference>
<dbReference type="SUPFAM" id="SSF57424">
    <property type="entry name" value="LDL receptor-like module"/>
    <property type="match status" value="1"/>
</dbReference>
<feature type="region of interest" description="Disordered" evidence="19">
    <location>
        <begin position="90"/>
        <end position="128"/>
    </location>
</feature>
<evidence type="ECO:0000256" key="12">
    <source>
        <dbReference type="ARBA" id="ARBA00023136"/>
    </source>
</evidence>
<comment type="subcellular location">
    <subcellularLocation>
        <location evidence="2">Cell membrane</location>
    </subcellularLocation>
    <subcellularLocation>
        <location evidence="1">Membrane</location>
        <topology evidence="1">Multi-pass membrane protein</topology>
    </subcellularLocation>
</comment>
<dbReference type="Gene3D" id="2.60.120.200">
    <property type="match status" value="1"/>
</dbReference>
<dbReference type="SUPFAM" id="SSF56436">
    <property type="entry name" value="C-type lectin-like"/>
    <property type="match status" value="1"/>
</dbReference>
<evidence type="ECO:0000256" key="14">
    <source>
        <dbReference type="ARBA" id="ARBA00023180"/>
    </source>
</evidence>
<dbReference type="PRINTS" id="PR00252">
    <property type="entry name" value="NRIONCHANNEL"/>
</dbReference>
<sequence>MVRFLLIWADKRRAWEEIARSINAANQHTSRTWEEVEVKWFSLVSKTRKKVNSKRFEFDQSGDRGPEALPLDPTWISSIIYHSIIQEMREHRSNTSRPSRRKRLKENQPQQLEDGVMTNQSWAQSSVTTTPSPSASACIRFKVFFFRPLTHVFSLTSKEESREINGEIFVDYVRPIVSAAFYFLGISQPLQVLTWYHYCLTYNHTAAQISAYLDGYLQGVISRNTSRWFAEATLVLGQYSLEYLSSYTEQRSFSGQLTHVGVWGRTLTGSEVAQMADCGPFPPGTSISLEQKWILNNASFVDLPEAEVCEKKTKSSYIKFMAMPYEAARMACAGVGGHLPVPESLQHALEIIDVMSKPPVVKIMWVGATDHLQEGVYVKAHNQEVMEWFKWGSNDPNGLQWQNCLVMEPDFLHDYPCHVNREALCFLAEQREWTLKGPCEEDTANYKYSLTHPDKGQLVFRGYYQYEIAEEGEAWLWRNVITDTIVARLSFAEARWPMGRRNWTMESEVCEKKGVQVLQLSSCTGKEYTCRDGSCIPRLQRCDRRPDCHDESDEQECQLVRRPVGYHHTLPPPSTVAGEWRLQAAATTTCCRRPAPCQVSGTASPRLPPHAGAAQHRGNRPPVNFALLSGSPLLVGLKMKLVSLSLSDKDSYLEVTYHLNMTWIDLRLHFYNLKAASRLNQVPVTDHGSLWTPTLTLINVRGTERTRVDDEAVLTVHRRGHPLEDDLSVPEDADVYLGVENHLSVERKYTSHFLCDLNLELYPFDIQRCYMEMEVLSAATDFVKLKENVSDVTYVGAELLIEYTVVSVGLTVNNSHTMAQAEVEVVLQRRVGYPIISIYVPTVILLILAYLSLVFRRDNFETRVMSSLTVLLVLAALFTQASSRSSFPASSEVCLGASLNPHSPYLRPYFSTSTSLPKTSYFKMVDVWLLFSISVIFFVIVFHVIIDMAGEGKLTGDFSRIPTTVKVTPIEINEKLSSPPFSPPLRPKPRQMMLHRLLSAGGNSPDERKRLLSDKLFRQALIFIPSYFMLFNVIYWIYIFA</sequence>
<dbReference type="PRINTS" id="PR00253">
    <property type="entry name" value="GABAARECEPTR"/>
</dbReference>
<dbReference type="PROSITE" id="PS00236">
    <property type="entry name" value="NEUROTR_ION_CHANNEL"/>
    <property type="match status" value="1"/>
</dbReference>
<dbReference type="SUPFAM" id="SSF63712">
    <property type="entry name" value="Nicotinic receptor ligand binding domain-like"/>
    <property type="match status" value="1"/>
</dbReference>
<dbReference type="Gene3D" id="2.70.170.10">
    <property type="entry name" value="Neurotransmitter-gated ion-channel ligand-binding domain"/>
    <property type="match status" value="1"/>
</dbReference>
<dbReference type="Proteomes" id="UP001487740">
    <property type="component" value="Unassembled WGS sequence"/>
</dbReference>
<dbReference type="EMBL" id="JARAKH010000044">
    <property type="protein sequence ID" value="KAK8378972.1"/>
    <property type="molecule type" value="Genomic_DNA"/>
</dbReference>
<evidence type="ECO:0000256" key="10">
    <source>
        <dbReference type="ARBA" id="ARBA00022989"/>
    </source>
</evidence>
<evidence type="ECO:0000256" key="16">
    <source>
        <dbReference type="ARBA" id="ARBA00025466"/>
    </source>
</evidence>
<dbReference type="SMART" id="SM00192">
    <property type="entry name" value="LDLa"/>
    <property type="match status" value="1"/>
</dbReference>
<comment type="function">
    <text evidence="16">Involved in transvection phenomena (= synapsis-dependent gene expression), where the synaptic pairing of chromosomes carrying genes with which zeste interacts influences the expression of these genes. Zeste binds to DNA and stimulates transcription from a nearby promoter.</text>
</comment>
<feature type="disulfide bond" evidence="17">
    <location>
        <begin position="542"/>
        <end position="557"/>
    </location>
</feature>
<dbReference type="InterPro" id="IPR036055">
    <property type="entry name" value="LDL_receptor-like_sf"/>
</dbReference>
<proteinExistence type="inferred from homology"/>
<dbReference type="FunFam" id="4.10.400.10:FF:000034">
    <property type="entry name" value="Low-density lipoprotein receptor-related protein 2"/>
    <property type="match status" value="1"/>
</dbReference>
<evidence type="ECO:0000256" key="13">
    <source>
        <dbReference type="ARBA" id="ARBA00023157"/>
    </source>
</evidence>
<dbReference type="InterPro" id="IPR006202">
    <property type="entry name" value="Neur_chan_lig-bd"/>
</dbReference>
<gene>
    <name evidence="21" type="ORF">O3P69_009598</name>
</gene>
<dbReference type="InterPro" id="IPR016186">
    <property type="entry name" value="C-type_lectin-like/link_sf"/>
</dbReference>
<dbReference type="InterPro" id="IPR013320">
    <property type="entry name" value="ConA-like_dom_sf"/>
</dbReference>
<dbReference type="Pfam" id="PF00059">
    <property type="entry name" value="Lectin_C"/>
    <property type="match status" value="1"/>
</dbReference>
<organism evidence="21 22">
    <name type="scientific">Scylla paramamosain</name>
    <name type="common">Mud crab</name>
    <dbReference type="NCBI Taxonomy" id="85552"/>
    <lineage>
        <taxon>Eukaryota</taxon>
        <taxon>Metazoa</taxon>
        <taxon>Ecdysozoa</taxon>
        <taxon>Arthropoda</taxon>
        <taxon>Crustacea</taxon>
        <taxon>Multicrustacea</taxon>
        <taxon>Malacostraca</taxon>
        <taxon>Eumalacostraca</taxon>
        <taxon>Eucarida</taxon>
        <taxon>Decapoda</taxon>
        <taxon>Pleocyemata</taxon>
        <taxon>Brachyura</taxon>
        <taxon>Eubrachyura</taxon>
        <taxon>Portunoidea</taxon>
        <taxon>Portunidae</taxon>
        <taxon>Portuninae</taxon>
        <taxon>Scylla</taxon>
    </lineage>
</organism>
<evidence type="ECO:0000256" key="15">
    <source>
        <dbReference type="ARBA" id="ARBA00023303"/>
    </source>
</evidence>
<feature type="domain" description="C-type lectin" evidence="20">
    <location>
        <begin position="325"/>
        <end position="426"/>
    </location>
</feature>
<comment type="caution">
    <text evidence="21">The sequence shown here is derived from an EMBL/GenBank/DDBJ whole genome shotgun (WGS) entry which is preliminary data.</text>
</comment>
<protein>
    <recommendedName>
        <fullName evidence="4">Regulatory protein zeste</fullName>
    </recommendedName>
</protein>
<reference evidence="21 22" key="1">
    <citation type="submission" date="2023-03" db="EMBL/GenBank/DDBJ databases">
        <title>High-quality genome of Scylla paramamosain provides insights in environmental adaptation.</title>
        <authorList>
            <person name="Zhang L."/>
        </authorList>
    </citation>
    <scope>NUCLEOTIDE SEQUENCE [LARGE SCALE GENOMIC DNA]</scope>
    <source>
        <strain evidence="21">LZ_2023a</strain>
        <tissue evidence="21">Muscle</tissue>
    </source>
</reference>
<evidence type="ECO:0000256" key="18">
    <source>
        <dbReference type="RuleBase" id="RU000687"/>
    </source>
</evidence>
<keyword evidence="10 18" id="KW-1133">Transmembrane helix</keyword>
<feature type="disulfide bond" evidence="17">
    <location>
        <begin position="530"/>
        <end position="548"/>
    </location>
</feature>
<dbReference type="InterPro" id="IPR028002">
    <property type="entry name" value="Myb_DNA-bind_5"/>
</dbReference>
<dbReference type="SUPFAM" id="SSF90112">
    <property type="entry name" value="Neurotransmitter-gated ion-channel transmembrane pore"/>
    <property type="match status" value="1"/>
</dbReference>
<dbReference type="Pfam" id="PF13873">
    <property type="entry name" value="Myb_DNA-bind_5"/>
    <property type="match status" value="1"/>
</dbReference>
<dbReference type="GO" id="GO:0005230">
    <property type="term" value="F:extracellular ligand-gated monoatomic ion channel activity"/>
    <property type="evidence" value="ECO:0007669"/>
    <property type="project" value="InterPro"/>
</dbReference>
<dbReference type="InterPro" id="IPR023415">
    <property type="entry name" value="LDLR_class-A_CS"/>
</dbReference>
<feature type="compositionally biased region" description="Polar residues" evidence="19">
    <location>
        <begin position="107"/>
        <end position="124"/>
    </location>
</feature>
<evidence type="ECO:0000256" key="8">
    <source>
        <dbReference type="ARBA" id="ARBA00022729"/>
    </source>
</evidence>
<feature type="transmembrane region" description="Helical" evidence="18">
    <location>
        <begin position="831"/>
        <end position="852"/>
    </location>
</feature>
<evidence type="ECO:0000313" key="22">
    <source>
        <dbReference type="Proteomes" id="UP001487740"/>
    </source>
</evidence>
<feature type="disulfide bond" evidence="17">
    <location>
        <begin position="523"/>
        <end position="535"/>
    </location>
</feature>
<keyword evidence="6" id="KW-1003">Cell membrane</keyword>
<dbReference type="Gene3D" id="3.10.100.10">
    <property type="entry name" value="Mannose-Binding Protein A, subunit A"/>
    <property type="match status" value="1"/>
</dbReference>
<keyword evidence="14" id="KW-0325">Glycoprotein</keyword>
<keyword evidence="9" id="KW-0677">Repeat</keyword>
<evidence type="ECO:0000256" key="17">
    <source>
        <dbReference type="PROSITE-ProRule" id="PRU00124"/>
    </source>
</evidence>
<keyword evidence="5 18" id="KW-0813">Transport</keyword>
<dbReference type="PROSITE" id="PS50041">
    <property type="entry name" value="C_TYPE_LECTIN_2"/>
    <property type="match status" value="1"/>
</dbReference>
<dbReference type="Gene3D" id="1.20.58.390">
    <property type="entry name" value="Neurotransmitter-gated ion-channel transmembrane domain"/>
    <property type="match status" value="1"/>
</dbReference>
<evidence type="ECO:0000256" key="4">
    <source>
        <dbReference type="ARBA" id="ARBA00016807"/>
    </source>
</evidence>
<dbReference type="GO" id="GO:0005886">
    <property type="term" value="C:plasma membrane"/>
    <property type="evidence" value="ECO:0007669"/>
    <property type="project" value="UniProtKB-SubCell"/>
</dbReference>
<dbReference type="InterPro" id="IPR018000">
    <property type="entry name" value="Neurotransmitter_ion_chnl_CS"/>
</dbReference>
<comment type="similarity">
    <text evidence="18">Belongs to the ligand-gated ion channel (TC 1.A.9) family.</text>
</comment>
<dbReference type="PROSITE" id="PS50068">
    <property type="entry name" value="LDLRA_2"/>
    <property type="match status" value="1"/>
</dbReference>
<name>A0AAW0SVX2_SCYPA</name>
<keyword evidence="8" id="KW-0732">Signal</keyword>
<evidence type="ECO:0000259" key="20">
    <source>
        <dbReference type="PROSITE" id="PS50041"/>
    </source>
</evidence>
<evidence type="ECO:0000256" key="5">
    <source>
        <dbReference type="ARBA" id="ARBA00022448"/>
    </source>
</evidence>
<evidence type="ECO:0000256" key="11">
    <source>
        <dbReference type="ARBA" id="ARBA00023065"/>
    </source>
</evidence>
<evidence type="ECO:0000256" key="6">
    <source>
        <dbReference type="ARBA" id="ARBA00022475"/>
    </source>
</evidence>
<keyword evidence="15 18" id="KW-0407">Ion channel</keyword>